<dbReference type="EMBL" id="JAJFAZ020000001">
    <property type="protein sequence ID" value="KAI5348060.1"/>
    <property type="molecule type" value="Genomic_DNA"/>
</dbReference>
<sequence length="173" mass="19602">MEALPKLRHRHLVSLLRHCIVTYQDHPIAASTVFIVLENISNASLVDHLTEYFMVIFSQSSHKHEAVWELIGFGAIGTPKLSEFGLEQSQDGNKTVRVERGAQADNILLQQSRSRDVTIDAFWELTAFRARRTPKLSEFELEQSRVPRNKTVRAERGGPKRTISCYGGADPEM</sequence>
<protein>
    <submittedName>
        <fullName evidence="2">Uncharacterized protein</fullName>
    </submittedName>
</protein>
<gene>
    <name evidence="2" type="ORF">L3X38_000947</name>
</gene>
<feature type="region of interest" description="Disordered" evidence="1">
    <location>
        <begin position="152"/>
        <end position="173"/>
    </location>
</feature>
<keyword evidence="3" id="KW-1185">Reference proteome</keyword>
<accession>A0AAD4WR41</accession>
<organism evidence="2 3">
    <name type="scientific">Prunus dulcis</name>
    <name type="common">Almond</name>
    <name type="synonym">Amygdalus dulcis</name>
    <dbReference type="NCBI Taxonomy" id="3755"/>
    <lineage>
        <taxon>Eukaryota</taxon>
        <taxon>Viridiplantae</taxon>
        <taxon>Streptophyta</taxon>
        <taxon>Embryophyta</taxon>
        <taxon>Tracheophyta</taxon>
        <taxon>Spermatophyta</taxon>
        <taxon>Magnoliopsida</taxon>
        <taxon>eudicotyledons</taxon>
        <taxon>Gunneridae</taxon>
        <taxon>Pentapetalae</taxon>
        <taxon>rosids</taxon>
        <taxon>fabids</taxon>
        <taxon>Rosales</taxon>
        <taxon>Rosaceae</taxon>
        <taxon>Amygdaloideae</taxon>
        <taxon>Amygdaleae</taxon>
        <taxon>Prunus</taxon>
    </lineage>
</organism>
<name>A0AAD4WR41_PRUDU</name>
<dbReference type="AlphaFoldDB" id="A0AAD4WR41"/>
<proteinExistence type="predicted"/>
<comment type="caution">
    <text evidence="2">The sequence shown here is derived from an EMBL/GenBank/DDBJ whole genome shotgun (WGS) entry which is preliminary data.</text>
</comment>
<evidence type="ECO:0000313" key="3">
    <source>
        <dbReference type="Proteomes" id="UP001054821"/>
    </source>
</evidence>
<evidence type="ECO:0000313" key="2">
    <source>
        <dbReference type="EMBL" id="KAI5348060.1"/>
    </source>
</evidence>
<evidence type="ECO:0000256" key="1">
    <source>
        <dbReference type="SAM" id="MobiDB-lite"/>
    </source>
</evidence>
<reference evidence="2 3" key="1">
    <citation type="journal article" date="2022" name="G3 (Bethesda)">
        <title>Whole-genome sequence and methylome profiling of the almond [Prunus dulcis (Mill.) D.A. Webb] cultivar 'Nonpareil'.</title>
        <authorList>
            <person name="D'Amico-Willman K.M."/>
            <person name="Ouma W.Z."/>
            <person name="Meulia T."/>
            <person name="Sideli G.M."/>
            <person name="Gradziel T.M."/>
            <person name="Fresnedo-Ramirez J."/>
        </authorList>
    </citation>
    <scope>NUCLEOTIDE SEQUENCE [LARGE SCALE GENOMIC DNA]</scope>
    <source>
        <strain evidence="2">Clone GOH B32 T37-40</strain>
    </source>
</reference>
<dbReference type="Proteomes" id="UP001054821">
    <property type="component" value="Chromosome 1"/>
</dbReference>